<evidence type="ECO:0000256" key="1">
    <source>
        <dbReference type="SAM" id="MobiDB-lite"/>
    </source>
</evidence>
<dbReference type="WBParaSite" id="TCNE_0000231001-mRNA-1">
    <property type="protein sequence ID" value="TCNE_0000231001-mRNA-1"/>
    <property type="gene ID" value="TCNE_0000231001"/>
</dbReference>
<dbReference type="Proteomes" id="UP000050794">
    <property type="component" value="Unassembled WGS sequence"/>
</dbReference>
<evidence type="ECO:0000313" key="4">
    <source>
        <dbReference type="WBParaSite" id="TCNE_0000231001-mRNA-1"/>
    </source>
</evidence>
<feature type="compositionally biased region" description="Low complexity" evidence="1">
    <location>
        <begin position="119"/>
        <end position="149"/>
    </location>
</feature>
<feature type="compositionally biased region" description="Polar residues" evidence="1">
    <location>
        <begin position="33"/>
        <end position="43"/>
    </location>
</feature>
<feature type="region of interest" description="Disordered" evidence="1">
    <location>
        <begin position="92"/>
        <end position="181"/>
    </location>
</feature>
<protein>
    <submittedName>
        <fullName evidence="4">AT-hook motif nuclear-localized protein</fullName>
    </submittedName>
</protein>
<feature type="compositionally biased region" description="Basic and acidic residues" evidence="1">
    <location>
        <begin position="92"/>
        <end position="103"/>
    </location>
</feature>
<keyword evidence="3" id="KW-1185">Reference proteome</keyword>
<accession>A0A183U1E0</accession>
<sequence>MVDMLNKSGRYLQDGATISQEAAVSENVDTKAQGISGSTQNSEPVGEETRKRQRRFAFEGVAANCSGEERGISMIISSVGVFNEIKRSKKDLQQGAWSRDHAGQWRGGTAVKQSQKTIVQSEETVSERSSSVEQCDASPSSSATKSRGSSSRRGRVAKKSIPARAVAPLSDPSRAGASSAKKRRYNPMFSKHFELDVDTALVYIDGSLAARVCSIIKNSVNEITGVSVIESTVLAKKSSRKGKDTKQIPGSSSSGRPPKRSKATAVGVRKEKRRRPSSNDGSLVVISPNILDLSYKRSSRF</sequence>
<organism evidence="3 4">
    <name type="scientific">Toxocara canis</name>
    <name type="common">Canine roundworm</name>
    <dbReference type="NCBI Taxonomy" id="6265"/>
    <lineage>
        <taxon>Eukaryota</taxon>
        <taxon>Metazoa</taxon>
        <taxon>Ecdysozoa</taxon>
        <taxon>Nematoda</taxon>
        <taxon>Chromadorea</taxon>
        <taxon>Rhabditida</taxon>
        <taxon>Spirurina</taxon>
        <taxon>Ascaridomorpha</taxon>
        <taxon>Ascaridoidea</taxon>
        <taxon>Toxocaridae</taxon>
        <taxon>Toxocara</taxon>
    </lineage>
</organism>
<dbReference type="AlphaFoldDB" id="A0A183U1E0"/>
<feature type="region of interest" description="Disordered" evidence="1">
    <location>
        <begin position="29"/>
        <end position="51"/>
    </location>
</feature>
<reference evidence="2 3" key="2">
    <citation type="submission" date="2018-11" db="EMBL/GenBank/DDBJ databases">
        <authorList>
            <consortium name="Pathogen Informatics"/>
        </authorList>
    </citation>
    <scope>NUCLEOTIDE SEQUENCE [LARGE SCALE GENOMIC DNA]</scope>
</reference>
<dbReference type="EMBL" id="UYWY01002226">
    <property type="protein sequence ID" value="VDM27856.1"/>
    <property type="molecule type" value="Genomic_DNA"/>
</dbReference>
<proteinExistence type="predicted"/>
<reference evidence="4" key="1">
    <citation type="submission" date="2016-06" db="UniProtKB">
        <authorList>
            <consortium name="WormBaseParasite"/>
        </authorList>
    </citation>
    <scope>IDENTIFICATION</scope>
</reference>
<evidence type="ECO:0000313" key="2">
    <source>
        <dbReference type="EMBL" id="VDM27856.1"/>
    </source>
</evidence>
<feature type="region of interest" description="Disordered" evidence="1">
    <location>
        <begin position="235"/>
        <end position="283"/>
    </location>
</feature>
<gene>
    <name evidence="2" type="ORF">TCNE_LOCUS2310</name>
</gene>
<evidence type="ECO:0000313" key="3">
    <source>
        <dbReference type="Proteomes" id="UP000050794"/>
    </source>
</evidence>
<name>A0A183U1E0_TOXCA</name>